<evidence type="ECO:0000313" key="2">
    <source>
        <dbReference type="Proteomes" id="UP000018780"/>
    </source>
</evidence>
<evidence type="ECO:0008006" key="3">
    <source>
        <dbReference type="Google" id="ProtNLM"/>
    </source>
</evidence>
<organism evidence="1 2">
    <name type="scientific">Leisingera methylohalidivorans DSM 14336</name>
    <dbReference type="NCBI Taxonomy" id="999552"/>
    <lineage>
        <taxon>Bacteria</taxon>
        <taxon>Pseudomonadati</taxon>
        <taxon>Pseudomonadota</taxon>
        <taxon>Alphaproteobacteria</taxon>
        <taxon>Rhodobacterales</taxon>
        <taxon>Roseobacteraceae</taxon>
        <taxon>Leisingera</taxon>
    </lineage>
</organism>
<name>V9VZ10_9RHOB</name>
<dbReference type="AlphaFoldDB" id="V9VZ10"/>
<dbReference type="Proteomes" id="UP000018780">
    <property type="component" value="Chromosome"/>
</dbReference>
<dbReference type="EMBL" id="CP006773">
    <property type="protein sequence ID" value="AHD03178.1"/>
    <property type="molecule type" value="Genomic_DNA"/>
</dbReference>
<reference evidence="1 2" key="1">
    <citation type="submission" date="2013-09" db="EMBL/GenBank/DDBJ databases">
        <authorList>
            <consortium name="DOE Joint Genome Institute"/>
            <person name="Klenk H.-P."/>
            <person name="Huntemann M."/>
            <person name="Han J."/>
            <person name="Chen A."/>
            <person name="Kyrpides N."/>
            <person name="Mavromatis K."/>
            <person name="Markowitz V."/>
            <person name="Palaniappan K."/>
            <person name="Ivanova N."/>
            <person name="Schaumberg A."/>
            <person name="Pati A."/>
            <person name="Liolios K."/>
            <person name="Nordberg H.P."/>
            <person name="Cantor M.N."/>
            <person name="Hua S.X."/>
            <person name="Woyke T."/>
        </authorList>
    </citation>
    <scope>NUCLEOTIDE SEQUENCE [LARGE SCALE GENOMIC DNA]</scope>
    <source>
        <strain evidence="1 2">DSM 14336</strain>
    </source>
</reference>
<gene>
    <name evidence="1" type="ORF">METH_15825</name>
</gene>
<dbReference type="KEGG" id="lmd:METH_15825"/>
<sequence>MRAMDVLYNYEADVICVVSSDQDFLPLSDKSSESGVMFYQADLAKFGLHNNVGRKIKELGSKFLPGRIDPSWPLRVICEAASSEEHNSPALYEIDEDEFKSLCEMHNAMNEYKIAPNFLSDGNVSGLILSKPAK</sequence>
<proteinExistence type="predicted"/>
<accession>V9VZ10</accession>
<evidence type="ECO:0000313" key="1">
    <source>
        <dbReference type="EMBL" id="AHD03178.1"/>
    </source>
</evidence>
<protein>
    <recommendedName>
        <fullName evidence="3">NYN domain-containing protein</fullName>
    </recommendedName>
</protein>
<keyword evidence="2" id="KW-1185">Reference proteome</keyword>
<dbReference type="STRING" id="999552.METH_15825"/>
<dbReference type="HOGENOM" id="CLU_1893597_0_0_5"/>